<name>A0A3S5ANL9_9PLAT</name>
<reference evidence="3" key="1">
    <citation type="submission" date="2018-11" db="EMBL/GenBank/DDBJ databases">
        <authorList>
            <consortium name="Pathogen Informatics"/>
        </authorList>
    </citation>
    <scope>NUCLEOTIDE SEQUENCE</scope>
</reference>
<accession>A0A3S5ANL9</accession>
<dbReference type="InterPro" id="IPR023796">
    <property type="entry name" value="Serpin_dom"/>
</dbReference>
<dbReference type="GO" id="GO:0005615">
    <property type="term" value="C:extracellular space"/>
    <property type="evidence" value="ECO:0007669"/>
    <property type="project" value="InterPro"/>
</dbReference>
<evidence type="ECO:0000313" key="4">
    <source>
        <dbReference type="Proteomes" id="UP000784294"/>
    </source>
</evidence>
<evidence type="ECO:0000256" key="1">
    <source>
        <dbReference type="ARBA" id="ARBA00009500"/>
    </source>
</evidence>
<evidence type="ECO:0000313" key="3">
    <source>
        <dbReference type="EMBL" id="VEL21120.1"/>
    </source>
</evidence>
<comment type="caution">
    <text evidence="3">The sequence shown here is derived from an EMBL/GenBank/DDBJ whole genome shotgun (WGS) entry which is preliminary data.</text>
</comment>
<dbReference type="InterPro" id="IPR036186">
    <property type="entry name" value="Serpin_sf"/>
</dbReference>
<dbReference type="PANTHER" id="PTHR11461">
    <property type="entry name" value="SERINE PROTEASE INHIBITOR, SERPIN"/>
    <property type="match status" value="1"/>
</dbReference>
<organism evidence="3 4">
    <name type="scientific">Protopolystoma xenopodis</name>
    <dbReference type="NCBI Taxonomy" id="117903"/>
    <lineage>
        <taxon>Eukaryota</taxon>
        <taxon>Metazoa</taxon>
        <taxon>Spiralia</taxon>
        <taxon>Lophotrochozoa</taxon>
        <taxon>Platyhelminthes</taxon>
        <taxon>Monogenea</taxon>
        <taxon>Polyopisthocotylea</taxon>
        <taxon>Polystomatidea</taxon>
        <taxon>Polystomatidae</taxon>
        <taxon>Protopolystoma</taxon>
    </lineage>
</organism>
<dbReference type="Pfam" id="PF00079">
    <property type="entry name" value="Serpin"/>
    <property type="match status" value="1"/>
</dbReference>
<sequence>MLPKERFKLPSLDKVMHDGHYKSLIASKDLNHVRVTLPRFELTFKTELIKVFMSMGIKDLFVDNLADLSGITKAEQLYVDEALQKCVIRVTEDGIEAAAVTEIRCKSRCAIFATLAFCVDEPFHCMIYSNKLESPLFVATVRRPTPIASLDA</sequence>
<dbReference type="InterPro" id="IPR042185">
    <property type="entry name" value="Serpin_sf_2"/>
</dbReference>
<evidence type="ECO:0000259" key="2">
    <source>
        <dbReference type="Pfam" id="PF00079"/>
    </source>
</evidence>
<dbReference type="SUPFAM" id="SSF56574">
    <property type="entry name" value="Serpins"/>
    <property type="match status" value="1"/>
</dbReference>
<comment type="similarity">
    <text evidence="1">Belongs to the serpin family.</text>
</comment>
<dbReference type="EMBL" id="CAAALY010049689">
    <property type="protein sequence ID" value="VEL21120.1"/>
    <property type="molecule type" value="Genomic_DNA"/>
</dbReference>
<dbReference type="InterPro" id="IPR042178">
    <property type="entry name" value="Serpin_sf_1"/>
</dbReference>
<dbReference type="InterPro" id="IPR000215">
    <property type="entry name" value="Serpin_fam"/>
</dbReference>
<feature type="domain" description="Serpin" evidence="2">
    <location>
        <begin position="1"/>
        <end position="144"/>
    </location>
</feature>
<dbReference type="Gene3D" id="2.30.39.10">
    <property type="entry name" value="Alpha-1-antitrypsin, domain 1"/>
    <property type="match status" value="1"/>
</dbReference>
<dbReference type="GO" id="GO:0004867">
    <property type="term" value="F:serine-type endopeptidase inhibitor activity"/>
    <property type="evidence" value="ECO:0007669"/>
    <property type="project" value="InterPro"/>
</dbReference>
<dbReference type="AlphaFoldDB" id="A0A3S5ANL9"/>
<proteinExistence type="inferred from homology"/>
<gene>
    <name evidence="3" type="ORF">PXEA_LOCUS14560</name>
</gene>
<dbReference type="Proteomes" id="UP000784294">
    <property type="component" value="Unassembled WGS sequence"/>
</dbReference>
<dbReference type="Gene3D" id="3.30.497.10">
    <property type="entry name" value="Antithrombin, subunit I, domain 2"/>
    <property type="match status" value="1"/>
</dbReference>
<dbReference type="OrthoDB" id="1063785at2759"/>
<protein>
    <recommendedName>
        <fullName evidence="2">Serpin domain-containing protein</fullName>
    </recommendedName>
</protein>
<dbReference type="PANTHER" id="PTHR11461:SF211">
    <property type="entry name" value="GH10112P-RELATED"/>
    <property type="match status" value="1"/>
</dbReference>
<keyword evidence="4" id="KW-1185">Reference proteome</keyword>